<dbReference type="GO" id="GO:0046872">
    <property type="term" value="F:metal ion binding"/>
    <property type="evidence" value="ECO:0007669"/>
    <property type="project" value="UniProtKB-KW"/>
</dbReference>
<dbReference type="GO" id="GO:0004674">
    <property type="term" value="F:protein serine/threonine kinase activity"/>
    <property type="evidence" value="ECO:0007669"/>
    <property type="project" value="UniProtKB-KW"/>
</dbReference>
<evidence type="ECO:0000256" key="6">
    <source>
        <dbReference type="ARBA" id="ARBA00022777"/>
    </source>
</evidence>
<dbReference type="Pfam" id="PF00069">
    <property type="entry name" value="Pkinase"/>
    <property type="match status" value="1"/>
</dbReference>
<dbReference type="GO" id="GO:0005524">
    <property type="term" value="F:ATP binding"/>
    <property type="evidence" value="ECO:0007669"/>
    <property type="project" value="UniProtKB-UniRule"/>
</dbReference>
<dbReference type="InterPro" id="IPR017441">
    <property type="entry name" value="Protein_kinase_ATP_BS"/>
</dbReference>
<proteinExistence type="inferred from homology"/>
<dbReference type="Gene3D" id="3.30.200.20">
    <property type="entry name" value="Phosphorylase Kinase, domain 1"/>
    <property type="match status" value="1"/>
</dbReference>
<name>A0AA39ICW2_9BILA</name>
<feature type="binding site" evidence="13">
    <location>
        <position position="93"/>
    </location>
    <ligand>
        <name>ATP</name>
        <dbReference type="ChEBI" id="CHEBI:30616"/>
    </ligand>
</feature>
<dbReference type="Gene3D" id="1.10.510.10">
    <property type="entry name" value="Transferase(Phosphotransferase) domain 1"/>
    <property type="match status" value="1"/>
</dbReference>
<comment type="catalytic activity">
    <reaction evidence="12">
        <text>L-seryl-[protein] + ATP = O-phospho-L-seryl-[protein] + ADP + H(+)</text>
        <dbReference type="Rhea" id="RHEA:17989"/>
        <dbReference type="Rhea" id="RHEA-COMP:9863"/>
        <dbReference type="Rhea" id="RHEA-COMP:11604"/>
        <dbReference type="ChEBI" id="CHEBI:15378"/>
        <dbReference type="ChEBI" id="CHEBI:29999"/>
        <dbReference type="ChEBI" id="CHEBI:30616"/>
        <dbReference type="ChEBI" id="CHEBI:83421"/>
        <dbReference type="ChEBI" id="CHEBI:456216"/>
        <dbReference type="EC" id="2.7.11.1"/>
    </reaction>
</comment>
<dbReference type="Proteomes" id="UP001175271">
    <property type="component" value="Unassembled WGS sequence"/>
</dbReference>
<evidence type="ECO:0000256" key="2">
    <source>
        <dbReference type="ARBA" id="ARBA00022527"/>
    </source>
</evidence>
<dbReference type="PANTHER" id="PTHR11042">
    <property type="entry name" value="EUKARYOTIC TRANSLATION INITIATION FACTOR 2-ALPHA KINASE EIF2-ALPHA KINASE -RELATED"/>
    <property type="match status" value="1"/>
</dbReference>
<protein>
    <recommendedName>
        <fullName evidence="1">non-specific serine/threonine protein kinase</fullName>
        <ecNumber evidence="1">2.7.11.1</ecNumber>
    </recommendedName>
</protein>
<dbReference type="InterPro" id="IPR000719">
    <property type="entry name" value="Prot_kinase_dom"/>
</dbReference>
<evidence type="ECO:0000256" key="4">
    <source>
        <dbReference type="ARBA" id="ARBA00022723"/>
    </source>
</evidence>
<evidence type="ECO:0000256" key="8">
    <source>
        <dbReference type="ARBA" id="ARBA00022842"/>
    </source>
</evidence>
<dbReference type="InterPro" id="IPR008271">
    <property type="entry name" value="Ser/Thr_kinase_AS"/>
</dbReference>
<keyword evidence="9" id="KW-0131">Cell cycle</keyword>
<dbReference type="GO" id="GO:0005737">
    <property type="term" value="C:cytoplasm"/>
    <property type="evidence" value="ECO:0007669"/>
    <property type="project" value="TreeGrafter"/>
</dbReference>
<evidence type="ECO:0000256" key="9">
    <source>
        <dbReference type="ARBA" id="ARBA00023306"/>
    </source>
</evidence>
<comment type="caution">
    <text evidence="16">The sequence shown here is derived from an EMBL/GenBank/DDBJ whole genome shotgun (WGS) entry which is preliminary data.</text>
</comment>
<organism evidence="16 17">
    <name type="scientific">Steinernema hermaphroditum</name>
    <dbReference type="NCBI Taxonomy" id="289476"/>
    <lineage>
        <taxon>Eukaryota</taxon>
        <taxon>Metazoa</taxon>
        <taxon>Ecdysozoa</taxon>
        <taxon>Nematoda</taxon>
        <taxon>Chromadorea</taxon>
        <taxon>Rhabditida</taxon>
        <taxon>Tylenchina</taxon>
        <taxon>Panagrolaimomorpha</taxon>
        <taxon>Strongyloidoidea</taxon>
        <taxon>Steinernematidae</taxon>
        <taxon>Steinernema</taxon>
    </lineage>
</organism>
<gene>
    <name evidence="16" type="ORF">QR680_007324</name>
</gene>
<keyword evidence="17" id="KW-1185">Reference proteome</keyword>
<keyword evidence="4" id="KW-0479">Metal-binding</keyword>
<evidence type="ECO:0000256" key="12">
    <source>
        <dbReference type="ARBA" id="ARBA00048679"/>
    </source>
</evidence>
<dbReference type="PROSITE" id="PS50011">
    <property type="entry name" value="PROTEIN_KINASE_DOM"/>
    <property type="match status" value="1"/>
</dbReference>
<dbReference type="InterPro" id="IPR050339">
    <property type="entry name" value="CC_SR_Kinase"/>
</dbReference>
<evidence type="ECO:0000256" key="14">
    <source>
        <dbReference type="RuleBase" id="RU000304"/>
    </source>
</evidence>
<accession>A0AA39ICW2</accession>
<sequence>MDVDQNPLLFSAPPALPARNPYRDRYRDVSTLQFLKTGDNTEEILNNSAHYNPEEPGCYLSKCFHIGAVLGGGSFGVVIEAVCKTTGRRFAVKRSKEAFRTPSDRHFKMKELRRFEMITPHPNILELHGAWQEDRHLHILTEFCVSPLSVFCRSPMFTKAVLFHCSLDVTTAVDHVHKHGLIHVDIKPENVLVTREGLCKLADFGASYIPQEDKDIWDDGDCRYLSHDLMNNCPTVMSDVFSLGITLFEVATQWTLPKNGEQWSALRTDGCIEGILKERCPEMAEIVGAAVRDDPNARASTTQLVEALRRLCSFHERPQLNWEWEPPQMPLPPAVRAILPRPPPPTILATPPSTPPRENAADFVYETPDYFILTPRAVQSERKPVRPLRLKFDD</sequence>
<evidence type="ECO:0000259" key="15">
    <source>
        <dbReference type="PROSITE" id="PS50011"/>
    </source>
</evidence>
<dbReference type="PANTHER" id="PTHR11042:SF183">
    <property type="entry name" value="MEMBRANE-ASSOCIATED TYROSINE- AND THREONINE-SPECIFIC CDC2-INHIBITORY KINASE"/>
    <property type="match status" value="1"/>
</dbReference>
<keyword evidence="3" id="KW-0808">Transferase</keyword>
<dbReference type="SUPFAM" id="SSF56112">
    <property type="entry name" value="Protein kinase-like (PK-like)"/>
    <property type="match status" value="1"/>
</dbReference>
<evidence type="ECO:0000256" key="1">
    <source>
        <dbReference type="ARBA" id="ARBA00012513"/>
    </source>
</evidence>
<dbReference type="PROSITE" id="PS00108">
    <property type="entry name" value="PROTEIN_KINASE_ST"/>
    <property type="match status" value="1"/>
</dbReference>
<keyword evidence="7 13" id="KW-0067">ATP-binding</keyword>
<keyword evidence="5 13" id="KW-0547">Nucleotide-binding</keyword>
<keyword evidence="8" id="KW-0460">Magnesium</keyword>
<comment type="catalytic activity">
    <reaction evidence="11">
        <text>L-threonyl-[protein] + ATP = O-phospho-L-threonyl-[protein] + ADP + H(+)</text>
        <dbReference type="Rhea" id="RHEA:46608"/>
        <dbReference type="Rhea" id="RHEA-COMP:11060"/>
        <dbReference type="Rhea" id="RHEA-COMP:11605"/>
        <dbReference type="ChEBI" id="CHEBI:15378"/>
        <dbReference type="ChEBI" id="CHEBI:30013"/>
        <dbReference type="ChEBI" id="CHEBI:30616"/>
        <dbReference type="ChEBI" id="CHEBI:61977"/>
        <dbReference type="ChEBI" id="CHEBI:456216"/>
        <dbReference type="EC" id="2.7.11.1"/>
    </reaction>
</comment>
<feature type="domain" description="Protein kinase" evidence="15">
    <location>
        <begin position="64"/>
        <end position="320"/>
    </location>
</feature>
<evidence type="ECO:0000313" key="16">
    <source>
        <dbReference type="EMBL" id="KAK0422033.1"/>
    </source>
</evidence>
<evidence type="ECO:0000256" key="13">
    <source>
        <dbReference type="PROSITE-ProRule" id="PRU10141"/>
    </source>
</evidence>
<evidence type="ECO:0000256" key="3">
    <source>
        <dbReference type="ARBA" id="ARBA00022679"/>
    </source>
</evidence>
<evidence type="ECO:0000256" key="5">
    <source>
        <dbReference type="ARBA" id="ARBA00022741"/>
    </source>
</evidence>
<dbReference type="InterPro" id="IPR011009">
    <property type="entry name" value="Kinase-like_dom_sf"/>
</dbReference>
<dbReference type="AlphaFoldDB" id="A0AA39ICW2"/>
<keyword evidence="2 14" id="KW-0723">Serine/threonine-protein kinase</keyword>
<keyword evidence="6" id="KW-0418">Kinase</keyword>
<dbReference type="GO" id="GO:0051321">
    <property type="term" value="P:meiotic cell cycle"/>
    <property type="evidence" value="ECO:0007669"/>
    <property type="project" value="TreeGrafter"/>
</dbReference>
<dbReference type="EMBL" id="JAUCMV010000001">
    <property type="protein sequence ID" value="KAK0422033.1"/>
    <property type="molecule type" value="Genomic_DNA"/>
</dbReference>
<reference evidence="16" key="1">
    <citation type="submission" date="2023-06" db="EMBL/GenBank/DDBJ databases">
        <title>Genomic analysis of the entomopathogenic nematode Steinernema hermaphroditum.</title>
        <authorList>
            <person name="Schwarz E.M."/>
            <person name="Heppert J.K."/>
            <person name="Baniya A."/>
            <person name="Schwartz H.T."/>
            <person name="Tan C.-H."/>
            <person name="Antoshechkin I."/>
            <person name="Sternberg P.W."/>
            <person name="Goodrich-Blair H."/>
            <person name="Dillman A.R."/>
        </authorList>
    </citation>
    <scope>NUCLEOTIDE SEQUENCE</scope>
    <source>
        <strain evidence="16">PS9179</strain>
        <tissue evidence="16">Whole animal</tissue>
    </source>
</reference>
<dbReference type="GO" id="GO:0005634">
    <property type="term" value="C:nucleus"/>
    <property type="evidence" value="ECO:0007669"/>
    <property type="project" value="TreeGrafter"/>
</dbReference>
<evidence type="ECO:0000256" key="10">
    <source>
        <dbReference type="ARBA" id="ARBA00037982"/>
    </source>
</evidence>
<evidence type="ECO:0000313" key="17">
    <source>
        <dbReference type="Proteomes" id="UP001175271"/>
    </source>
</evidence>
<dbReference type="EC" id="2.7.11.1" evidence="1"/>
<evidence type="ECO:0000256" key="11">
    <source>
        <dbReference type="ARBA" id="ARBA00047899"/>
    </source>
</evidence>
<dbReference type="PROSITE" id="PS00107">
    <property type="entry name" value="PROTEIN_KINASE_ATP"/>
    <property type="match status" value="1"/>
</dbReference>
<evidence type="ECO:0000256" key="7">
    <source>
        <dbReference type="ARBA" id="ARBA00022840"/>
    </source>
</evidence>
<dbReference type="SMART" id="SM00220">
    <property type="entry name" value="S_TKc"/>
    <property type="match status" value="1"/>
</dbReference>
<dbReference type="GO" id="GO:0110031">
    <property type="term" value="P:negative regulation of G2/MI transition of meiotic cell cycle"/>
    <property type="evidence" value="ECO:0007669"/>
    <property type="project" value="TreeGrafter"/>
</dbReference>
<comment type="similarity">
    <text evidence="10">Belongs to the protein kinase superfamily. Ser/Thr protein kinase family. GCN2 subfamily.</text>
</comment>